<dbReference type="RefSeq" id="WP_102713264.1">
    <property type="nucleotide sequence ID" value="NZ_PJKA01000010.1"/>
</dbReference>
<dbReference type="Proteomes" id="UP000236000">
    <property type="component" value="Unassembled WGS sequence"/>
</dbReference>
<accession>A0A2N8HDI7</accession>
<dbReference type="EMBL" id="PJKA01000010">
    <property type="protein sequence ID" value="PNC18036.1"/>
    <property type="molecule type" value="Genomic_DNA"/>
</dbReference>
<reference evidence="3 4" key="1">
    <citation type="journal article" date="2017" name="BMC Genomics">
        <title>Genome sequencing of 39 Akkermansia muciniphila isolates reveals its population structure, genomic and functional diverisity, and global distribution in mammalian gut microbiotas.</title>
        <authorList>
            <person name="Guo X."/>
            <person name="Li S."/>
            <person name="Zhang J."/>
            <person name="Wu F."/>
            <person name="Li X."/>
            <person name="Wu D."/>
            <person name="Zhang M."/>
            <person name="Ou Z."/>
            <person name="Jie Z."/>
            <person name="Yan Q."/>
            <person name="Li P."/>
            <person name="Yi J."/>
            <person name="Peng Y."/>
        </authorList>
    </citation>
    <scope>NUCLEOTIDE SEQUENCE [LARGE SCALE GENOMIC DNA]</scope>
    <source>
        <strain evidence="3 4">GP24</strain>
    </source>
</reference>
<evidence type="ECO:0000313" key="3">
    <source>
        <dbReference type="EMBL" id="PNC18036.1"/>
    </source>
</evidence>
<organism evidence="3 4">
    <name type="scientific">Akkermansia muciniphila</name>
    <dbReference type="NCBI Taxonomy" id="239935"/>
    <lineage>
        <taxon>Bacteria</taxon>
        <taxon>Pseudomonadati</taxon>
        <taxon>Verrucomicrobiota</taxon>
        <taxon>Verrucomicrobiia</taxon>
        <taxon>Verrucomicrobiales</taxon>
        <taxon>Akkermansiaceae</taxon>
        <taxon>Akkermansia</taxon>
    </lineage>
</organism>
<keyword evidence="1" id="KW-0812">Transmembrane</keyword>
<proteinExistence type="predicted"/>
<dbReference type="GO" id="GO:0016747">
    <property type="term" value="F:acyltransferase activity, transferring groups other than amino-acyl groups"/>
    <property type="evidence" value="ECO:0007669"/>
    <property type="project" value="InterPro"/>
</dbReference>
<feature type="domain" description="Acyltransferase 3" evidence="2">
    <location>
        <begin position="34"/>
        <end position="352"/>
    </location>
</feature>
<feature type="transmembrane region" description="Helical" evidence="1">
    <location>
        <begin position="178"/>
        <end position="197"/>
    </location>
</feature>
<dbReference type="Pfam" id="PF01757">
    <property type="entry name" value="Acyl_transf_3"/>
    <property type="match status" value="1"/>
</dbReference>
<feature type="transmembrane region" description="Helical" evidence="1">
    <location>
        <begin position="35"/>
        <end position="54"/>
    </location>
</feature>
<keyword evidence="1" id="KW-0472">Membrane</keyword>
<gene>
    <name evidence="3" type="ORF">CXU22_05185</name>
</gene>
<dbReference type="InterPro" id="IPR002656">
    <property type="entry name" value="Acyl_transf_3_dom"/>
</dbReference>
<evidence type="ECO:0000259" key="2">
    <source>
        <dbReference type="Pfam" id="PF01757"/>
    </source>
</evidence>
<sequence length="393" mass="44415">MNRRKEVTADAAGSGVDNSAPLVLPMGGPVHSRNYGIDFLRCLSMFFVVLLHVLKWGEAGNLANNTLGTPNYAVSWFLELSAFCAVNSFALITGYVGVRVPHRISRFINLWFQVFFYTVGITFLFKWLMPGSVNLKGMFQAFFPVLRMAYWYFTAYAVLFFFIPFLNTLIRSLGRESAKWLCLLIFIIFSLLSTISGNEDWLSHGGYSAIWLGCLYVAGGCISHFQLWSTLKRPAFYYLLCCLLATAGMLAWDYLPFRQGISEKLFAVYTAPFCCLCSFFLLQACARMRITSRAAIRLISLLAPFSFAVYLIHSNPLVWHHVMKGRFAVLQDSPWYIMAAGALGISLGIYLACSMIDSVRSVLFRLLHIRELSVKLEAVLSKLKQWILRSIPS</sequence>
<feature type="transmembrane region" description="Helical" evidence="1">
    <location>
        <begin position="264"/>
        <end position="282"/>
    </location>
</feature>
<evidence type="ECO:0000313" key="4">
    <source>
        <dbReference type="Proteomes" id="UP000236000"/>
    </source>
</evidence>
<feature type="transmembrane region" description="Helical" evidence="1">
    <location>
        <begin position="333"/>
        <end position="353"/>
    </location>
</feature>
<feature type="transmembrane region" description="Helical" evidence="1">
    <location>
        <begin position="209"/>
        <end position="228"/>
    </location>
</feature>
<keyword evidence="1" id="KW-1133">Transmembrane helix</keyword>
<feature type="transmembrane region" description="Helical" evidence="1">
    <location>
        <begin position="149"/>
        <end position="166"/>
    </location>
</feature>
<protein>
    <recommendedName>
        <fullName evidence="2">Acyltransferase 3 domain-containing protein</fullName>
    </recommendedName>
</protein>
<dbReference type="OrthoDB" id="1082824at2"/>
<comment type="caution">
    <text evidence="3">The sequence shown here is derived from an EMBL/GenBank/DDBJ whole genome shotgun (WGS) entry which is preliminary data.</text>
</comment>
<feature type="transmembrane region" description="Helical" evidence="1">
    <location>
        <begin position="235"/>
        <end position="252"/>
    </location>
</feature>
<feature type="transmembrane region" description="Helical" evidence="1">
    <location>
        <begin position="294"/>
        <end position="313"/>
    </location>
</feature>
<feature type="transmembrane region" description="Helical" evidence="1">
    <location>
        <begin position="110"/>
        <end position="129"/>
    </location>
</feature>
<feature type="transmembrane region" description="Helical" evidence="1">
    <location>
        <begin position="74"/>
        <end position="98"/>
    </location>
</feature>
<evidence type="ECO:0000256" key="1">
    <source>
        <dbReference type="SAM" id="Phobius"/>
    </source>
</evidence>
<name>A0A2N8HDI7_9BACT</name>
<dbReference type="AlphaFoldDB" id="A0A2N8HDI7"/>